<dbReference type="PANTHER" id="PTHR48011">
    <property type="entry name" value="CCR4-NOT TRANSCRIPTIONAL COMPLEX SUBUNIT CAF120-RELATED"/>
    <property type="match status" value="1"/>
</dbReference>
<dbReference type="SUPFAM" id="SSF56112">
    <property type="entry name" value="Protein kinase-like (PK-like)"/>
    <property type="match status" value="1"/>
</dbReference>
<dbReference type="PROSITE" id="PS00108">
    <property type="entry name" value="PROTEIN_KINASE_ST"/>
    <property type="match status" value="1"/>
</dbReference>
<accession>A0A9W6TV03</accession>
<evidence type="ECO:0000259" key="1">
    <source>
        <dbReference type="PROSITE" id="PS50011"/>
    </source>
</evidence>
<dbReference type="Pfam" id="PF00069">
    <property type="entry name" value="Pkinase"/>
    <property type="match status" value="1"/>
</dbReference>
<dbReference type="InterPro" id="IPR008271">
    <property type="entry name" value="Ser/Thr_kinase_AS"/>
</dbReference>
<comment type="caution">
    <text evidence="2">The sequence shown here is derived from an EMBL/GenBank/DDBJ whole genome shotgun (WGS) entry which is preliminary data.</text>
</comment>
<dbReference type="OrthoDB" id="166752at2759"/>
<name>A0A9W6TV03_9STRA</name>
<dbReference type="EMBL" id="BSXW01000378">
    <property type="protein sequence ID" value="GMF20505.1"/>
    <property type="molecule type" value="Genomic_DNA"/>
</dbReference>
<sequence>MGLEHLHAIQIIHGDFKGNNLLVCENKPLGMNTANLADFGLSTVFDVATSFKTDQVHGAYRWRAPERLAGSRPTFASDIYYFGMCFLKVLTGKPPWGRQEDSFVIYQVTHSQKLPPRPAALTDDQWRLVERMCCF</sequence>
<dbReference type="AlphaFoldDB" id="A0A9W6TV03"/>
<dbReference type="PROSITE" id="PS50011">
    <property type="entry name" value="PROTEIN_KINASE_DOM"/>
    <property type="match status" value="1"/>
</dbReference>
<reference evidence="2" key="1">
    <citation type="submission" date="2023-04" db="EMBL/GenBank/DDBJ databases">
        <title>Phytophthora lilii NBRC 32176.</title>
        <authorList>
            <person name="Ichikawa N."/>
            <person name="Sato H."/>
            <person name="Tonouchi N."/>
        </authorList>
    </citation>
    <scope>NUCLEOTIDE SEQUENCE</scope>
    <source>
        <strain evidence="2">NBRC 32176</strain>
    </source>
</reference>
<evidence type="ECO:0000313" key="3">
    <source>
        <dbReference type="Proteomes" id="UP001165083"/>
    </source>
</evidence>
<keyword evidence="3" id="KW-1185">Reference proteome</keyword>
<dbReference type="Gene3D" id="1.10.510.10">
    <property type="entry name" value="Transferase(Phosphotransferase) domain 1"/>
    <property type="match status" value="1"/>
</dbReference>
<dbReference type="Proteomes" id="UP001165083">
    <property type="component" value="Unassembled WGS sequence"/>
</dbReference>
<dbReference type="InterPro" id="IPR000719">
    <property type="entry name" value="Prot_kinase_dom"/>
</dbReference>
<dbReference type="GO" id="GO:0005524">
    <property type="term" value="F:ATP binding"/>
    <property type="evidence" value="ECO:0007669"/>
    <property type="project" value="InterPro"/>
</dbReference>
<dbReference type="GO" id="GO:0004672">
    <property type="term" value="F:protein kinase activity"/>
    <property type="evidence" value="ECO:0007669"/>
    <property type="project" value="InterPro"/>
</dbReference>
<dbReference type="InterPro" id="IPR052751">
    <property type="entry name" value="Plant_MAPKKK"/>
</dbReference>
<organism evidence="2 3">
    <name type="scientific">Phytophthora lilii</name>
    <dbReference type="NCBI Taxonomy" id="2077276"/>
    <lineage>
        <taxon>Eukaryota</taxon>
        <taxon>Sar</taxon>
        <taxon>Stramenopiles</taxon>
        <taxon>Oomycota</taxon>
        <taxon>Peronosporomycetes</taxon>
        <taxon>Peronosporales</taxon>
        <taxon>Peronosporaceae</taxon>
        <taxon>Phytophthora</taxon>
    </lineage>
</organism>
<dbReference type="PANTHER" id="PTHR48011:SF4">
    <property type="entry name" value="MITOGEN-ACTIVATED PROTEIN KINASE KINASE KINASE 19"/>
    <property type="match status" value="1"/>
</dbReference>
<feature type="domain" description="Protein kinase" evidence="1">
    <location>
        <begin position="1"/>
        <end position="135"/>
    </location>
</feature>
<gene>
    <name evidence="2" type="ORF">Plil01_000796400</name>
</gene>
<protein>
    <submittedName>
        <fullName evidence="2">Unnamed protein product</fullName>
    </submittedName>
</protein>
<dbReference type="InterPro" id="IPR011009">
    <property type="entry name" value="Kinase-like_dom_sf"/>
</dbReference>
<evidence type="ECO:0000313" key="2">
    <source>
        <dbReference type="EMBL" id="GMF20505.1"/>
    </source>
</evidence>
<proteinExistence type="predicted"/>
<dbReference type="GO" id="GO:0007165">
    <property type="term" value="P:signal transduction"/>
    <property type="evidence" value="ECO:0007669"/>
    <property type="project" value="TreeGrafter"/>
</dbReference>